<evidence type="ECO:0000313" key="2">
    <source>
        <dbReference type="Proteomes" id="UP000789396"/>
    </source>
</evidence>
<name>A0A9N9C8D2_9GLOM</name>
<sequence length="61" mass="6806">MIAVQELMNCIYCNLDQNQTDIQIIKDSETDIEKVINGMVKPLPLGFHSASIDLKQVNSKG</sequence>
<protein>
    <submittedName>
        <fullName evidence="1">6567_t:CDS:1</fullName>
    </submittedName>
</protein>
<organism evidence="1 2">
    <name type="scientific">Racocetra fulgida</name>
    <dbReference type="NCBI Taxonomy" id="60492"/>
    <lineage>
        <taxon>Eukaryota</taxon>
        <taxon>Fungi</taxon>
        <taxon>Fungi incertae sedis</taxon>
        <taxon>Mucoromycota</taxon>
        <taxon>Glomeromycotina</taxon>
        <taxon>Glomeromycetes</taxon>
        <taxon>Diversisporales</taxon>
        <taxon>Gigasporaceae</taxon>
        <taxon>Racocetra</taxon>
    </lineage>
</organism>
<dbReference type="EMBL" id="CAJVPZ010007812">
    <property type="protein sequence ID" value="CAG8590794.1"/>
    <property type="molecule type" value="Genomic_DNA"/>
</dbReference>
<gene>
    <name evidence="1" type="ORF">RFULGI_LOCUS6219</name>
</gene>
<reference evidence="1" key="1">
    <citation type="submission" date="2021-06" db="EMBL/GenBank/DDBJ databases">
        <authorList>
            <person name="Kallberg Y."/>
            <person name="Tangrot J."/>
            <person name="Rosling A."/>
        </authorList>
    </citation>
    <scope>NUCLEOTIDE SEQUENCE</scope>
    <source>
        <strain evidence="1">IN212</strain>
    </source>
</reference>
<proteinExistence type="predicted"/>
<keyword evidence="2" id="KW-1185">Reference proteome</keyword>
<evidence type="ECO:0000313" key="1">
    <source>
        <dbReference type="EMBL" id="CAG8590794.1"/>
    </source>
</evidence>
<dbReference type="Proteomes" id="UP000789396">
    <property type="component" value="Unassembled WGS sequence"/>
</dbReference>
<accession>A0A9N9C8D2</accession>
<comment type="caution">
    <text evidence="1">The sequence shown here is derived from an EMBL/GenBank/DDBJ whole genome shotgun (WGS) entry which is preliminary data.</text>
</comment>
<dbReference type="AlphaFoldDB" id="A0A9N9C8D2"/>